<dbReference type="InterPro" id="IPR015943">
    <property type="entry name" value="WD40/YVTN_repeat-like_dom_sf"/>
</dbReference>
<name>A0A840EM36_9FLAO</name>
<dbReference type="PANTHER" id="PTHR47197:SF3">
    <property type="entry name" value="DIHYDRO-HEME D1 DEHYDROGENASE"/>
    <property type="match status" value="1"/>
</dbReference>
<dbReference type="AlphaFoldDB" id="A0A840EM36"/>
<comment type="caution">
    <text evidence="1">The sequence shown here is derived from an EMBL/GenBank/DDBJ whole genome shotgun (WGS) entry which is preliminary data.</text>
</comment>
<dbReference type="Gene3D" id="2.130.10.10">
    <property type="entry name" value="YVTN repeat-like/Quinoprotein amine dehydrogenase"/>
    <property type="match status" value="1"/>
</dbReference>
<reference evidence="1 2" key="1">
    <citation type="submission" date="2020-08" db="EMBL/GenBank/DDBJ databases">
        <title>Genomic Encyclopedia of Type Strains, Phase IV (KMG-IV): sequencing the most valuable type-strain genomes for metagenomic binning, comparative biology and taxonomic classification.</title>
        <authorList>
            <person name="Goeker M."/>
        </authorList>
    </citation>
    <scope>NUCLEOTIDE SEQUENCE [LARGE SCALE GENOMIC DNA]</scope>
    <source>
        <strain evidence="1 2">DSM 29568</strain>
    </source>
</reference>
<proteinExistence type="predicted"/>
<keyword evidence="2" id="KW-1185">Reference proteome</keyword>
<dbReference type="Proteomes" id="UP000553034">
    <property type="component" value="Unassembled WGS sequence"/>
</dbReference>
<evidence type="ECO:0000313" key="1">
    <source>
        <dbReference type="EMBL" id="MBB4118050.1"/>
    </source>
</evidence>
<dbReference type="EMBL" id="JACIFO010000001">
    <property type="protein sequence ID" value="MBB4118050.1"/>
    <property type="molecule type" value="Genomic_DNA"/>
</dbReference>
<dbReference type="SUPFAM" id="SSF63825">
    <property type="entry name" value="YWTD domain"/>
    <property type="match status" value="1"/>
</dbReference>
<dbReference type="InterPro" id="IPR051200">
    <property type="entry name" value="Host-pathogen_enzymatic-act"/>
</dbReference>
<dbReference type="PANTHER" id="PTHR47197">
    <property type="entry name" value="PROTEIN NIRF"/>
    <property type="match status" value="1"/>
</dbReference>
<accession>A0A840EM36</accession>
<organism evidence="1 2">
    <name type="scientific">Mesonia hippocampi</name>
    <dbReference type="NCBI Taxonomy" id="1628250"/>
    <lineage>
        <taxon>Bacteria</taxon>
        <taxon>Pseudomonadati</taxon>
        <taxon>Bacteroidota</taxon>
        <taxon>Flavobacteriia</taxon>
        <taxon>Flavobacteriales</taxon>
        <taxon>Flavobacteriaceae</taxon>
        <taxon>Mesonia</taxon>
    </lineage>
</organism>
<dbReference type="Pfam" id="PF16819">
    <property type="entry name" value="DUF5074"/>
    <property type="match status" value="1"/>
</dbReference>
<sequence length="367" mass="40527">MNRNFKLLGVALLSLSLQFCTSDDNDRDDITPPAPEVEKGFFVLNEGNIGANNASLTYLDENFEPSHFFYKSLTGNDLGDTGQSLAKNDDHIYIIMNHSSNVEVLHFDDDAEGDTQHINFTHQASITENILNPRYIAFENNKGYITNWGDPTNPDDDFVAVIDLNTHAVLSTISVAEGPETILSEDGKIFVAHQGGYGYGNTISVIDTDTDTVVGTIAVGDVPSAMVEENDKLYVLCSGKAAWTGDETMAGLYKINVDTYEVEAQKDFAEGEHPRFLEEESDKLYYTLNGSVYETIQTDFTTATPIIDFATDGVMSIYGFALEEDQIFITDAKDYISLGELFIYNLDGSLKQTVETQLLPNSVLDLD</sequence>
<gene>
    <name evidence="1" type="ORF">GGR32_000322</name>
</gene>
<dbReference type="RefSeq" id="WP_183475687.1">
    <property type="nucleotide sequence ID" value="NZ_JACIFO010000001.1"/>
</dbReference>
<protein>
    <submittedName>
        <fullName evidence="1">YVTN family beta-propeller protein</fullName>
    </submittedName>
</protein>
<dbReference type="InterPro" id="IPR031815">
    <property type="entry name" value="DUF5074"/>
</dbReference>
<evidence type="ECO:0000313" key="2">
    <source>
        <dbReference type="Proteomes" id="UP000553034"/>
    </source>
</evidence>